<dbReference type="Proteomes" id="UP001377804">
    <property type="component" value="Unassembled WGS sequence"/>
</dbReference>
<evidence type="ECO:0000256" key="1">
    <source>
        <dbReference type="ARBA" id="ARBA00004651"/>
    </source>
</evidence>
<evidence type="ECO:0000256" key="4">
    <source>
        <dbReference type="ARBA" id="ARBA00022692"/>
    </source>
</evidence>
<feature type="transmembrane region" description="Helical" evidence="7">
    <location>
        <begin position="152"/>
        <end position="173"/>
    </location>
</feature>
<evidence type="ECO:0000313" key="10">
    <source>
        <dbReference type="Proteomes" id="UP001377804"/>
    </source>
</evidence>
<comment type="subcellular location">
    <subcellularLocation>
        <location evidence="1">Cell membrane</location>
        <topology evidence="1">Multi-pass membrane protein</topology>
    </subcellularLocation>
</comment>
<evidence type="ECO:0000256" key="5">
    <source>
        <dbReference type="ARBA" id="ARBA00022989"/>
    </source>
</evidence>
<evidence type="ECO:0000313" key="9">
    <source>
        <dbReference type="EMBL" id="MEJ6348255.1"/>
    </source>
</evidence>
<name>A0ABU8SGV3_9LACO</name>
<keyword evidence="5 7" id="KW-1133">Transmembrane helix</keyword>
<comment type="caution">
    <text evidence="9">The sequence shown here is derived from an EMBL/GenBank/DDBJ whole genome shotgun (WGS) entry which is preliminary data.</text>
</comment>
<sequence>MKKHLITIKKDSSQQLLFMKYLKMYLESHFSFSEAIGFMALIWPKQGILWFDTLSSDLKSGRDIHQSLLKANFNKMMSFQIQLALKQGTLIACLTQLITLTELQHKQMKKIKSQLSYPIMLFGLTVVGFFFIQQTLNSGFLDSQPSIIESIVGYVVIVVVSVILALIGYLVIVQRQQKQKQLKFLLKWPVIGKIIELYSHYVITFNLSYLVGNDYQVNEICRFLSQQNQKESLQQKIAIKLDQHLKKGLSLKTFVEKEAFLPNRLIPIIESGKSRQTKSQQVKVLNQIIYEELLFQLKRVTLKIQPICFILIGLFVLGLYLKILMPLYGTLRGL</sequence>
<dbReference type="EMBL" id="JAWMWG010000001">
    <property type="protein sequence ID" value="MEJ6348255.1"/>
    <property type="molecule type" value="Genomic_DNA"/>
</dbReference>
<evidence type="ECO:0000256" key="2">
    <source>
        <dbReference type="ARBA" id="ARBA00005745"/>
    </source>
</evidence>
<keyword evidence="10" id="KW-1185">Reference proteome</keyword>
<feature type="transmembrane region" description="Helical" evidence="7">
    <location>
        <begin position="115"/>
        <end position="132"/>
    </location>
</feature>
<feature type="transmembrane region" description="Helical" evidence="7">
    <location>
        <begin position="307"/>
        <end position="328"/>
    </location>
</feature>
<dbReference type="PANTHER" id="PTHR30012">
    <property type="entry name" value="GENERAL SECRETION PATHWAY PROTEIN"/>
    <property type="match status" value="1"/>
</dbReference>
<keyword evidence="4 7" id="KW-0812">Transmembrane</keyword>
<protein>
    <submittedName>
        <fullName evidence="9">Type II secretion system F family protein</fullName>
    </submittedName>
</protein>
<keyword evidence="3" id="KW-1003">Cell membrane</keyword>
<dbReference type="InterPro" id="IPR003004">
    <property type="entry name" value="GspF/PilC"/>
</dbReference>
<gene>
    <name evidence="9" type="ORF">R4Y45_03305</name>
</gene>
<dbReference type="RefSeq" id="WP_339969262.1">
    <property type="nucleotide sequence ID" value="NZ_JAWMWG010000001.1"/>
</dbReference>
<feature type="domain" description="Type II secretion system protein GspF" evidence="8">
    <location>
        <begin position="23"/>
        <end position="132"/>
    </location>
</feature>
<proteinExistence type="inferred from homology"/>
<comment type="similarity">
    <text evidence="2">Belongs to the GSP F family.</text>
</comment>
<evidence type="ECO:0000256" key="3">
    <source>
        <dbReference type="ARBA" id="ARBA00022475"/>
    </source>
</evidence>
<evidence type="ECO:0000256" key="6">
    <source>
        <dbReference type="ARBA" id="ARBA00023136"/>
    </source>
</evidence>
<dbReference type="InterPro" id="IPR018076">
    <property type="entry name" value="T2SS_GspF_dom"/>
</dbReference>
<accession>A0ABU8SGV3</accession>
<evidence type="ECO:0000259" key="8">
    <source>
        <dbReference type="Pfam" id="PF00482"/>
    </source>
</evidence>
<dbReference type="PANTHER" id="PTHR30012:SF0">
    <property type="entry name" value="TYPE II SECRETION SYSTEM PROTEIN F-RELATED"/>
    <property type="match status" value="1"/>
</dbReference>
<organism evidence="9 10">
    <name type="scientific">Holzapfeliella saturejae</name>
    <dbReference type="NCBI Taxonomy" id="3082953"/>
    <lineage>
        <taxon>Bacteria</taxon>
        <taxon>Bacillati</taxon>
        <taxon>Bacillota</taxon>
        <taxon>Bacilli</taxon>
        <taxon>Lactobacillales</taxon>
        <taxon>Lactobacillaceae</taxon>
        <taxon>Holzapfeliella</taxon>
    </lineage>
</organism>
<keyword evidence="6 7" id="KW-0472">Membrane</keyword>
<dbReference type="Pfam" id="PF00482">
    <property type="entry name" value="T2SSF"/>
    <property type="match status" value="1"/>
</dbReference>
<dbReference type="Gene3D" id="1.20.81.30">
    <property type="entry name" value="Type II secretion system (T2SS), domain F"/>
    <property type="match status" value="2"/>
</dbReference>
<evidence type="ECO:0000256" key="7">
    <source>
        <dbReference type="SAM" id="Phobius"/>
    </source>
</evidence>
<dbReference type="InterPro" id="IPR042094">
    <property type="entry name" value="T2SS_GspF_sf"/>
</dbReference>
<reference evidence="9 10" key="1">
    <citation type="submission" date="2023-10" db="EMBL/GenBank/DDBJ databases">
        <title>Holzapfeliella saturejae sp. nov. isolated from Satureja montana flowers.</title>
        <authorList>
            <person name="Alcantara C."/>
            <person name="Zuniga M."/>
            <person name="Landete J.M."/>
            <person name="Monedero V."/>
        </authorList>
    </citation>
    <scope>NUCLEOTIDE SEQUENCE [LARGE SCALE GENOMIC DNA]</scope>
    <source>
        <strain evidence="9 10">He02</strain>
    </source>
</reference>